<dbReference type="InterPro" id="IPR012373">
    <property type="entry name" value="Ferrdict_sens_TM"/>
</dbReference>
<evidence type="ECO:0000259" key="2">
    <source>
        <dbReference type="Pfam" id="PF16344"/>
    </source>
</evidence>
<dbReference type="STRING" id="477680.SAMN05421788_1011237"/>
<accession>A0A173MQ50</accession>
<dbReference type="Gene3D" id="2.60.120.1440">
    <property type="match status" value="1"/>
</dbReference>
<name>A0A173MQ50_9BACT</name>
<evidence type="ECO:0000313" key="3">
    <source>
        <dbReference type="EMBL" id="SIS79201.1"/>
    </source>
</evidence>
<dbReference type="Proteomes" id="UP000186917">
    <property type="component" value="Unassembled WGS sequence"/>
</dbReference>
<gene>
    <name evidence="3" type="ORF">SAMN05421788_1011237</name>
</gene>
<keyword evidence="4" id="KW-1185">Reference proteome</keyword>
<dbReference type="OrthoDB" id="1452822at2"/>
<feature type="domain" description="FecR protein" evidence="1">
    <location>
        <begin position="125"/>
        <end position="217"/>
    </location>
</feature>
<dbReference type="Pfam" id="PF16344">
    <property type="entry name" value="FecR_C"/>
    <property type="match status" value="1"/>
</dbReference>
<dbReference type="PANTHER" id="PTHR30273:SF2">
    <property type="entry name" value="PROTEIN FECR"/>
    <property type="match status" value="1"/>
</dbReference>
<proteinExistence type="predicted"/>
<dbReference type="PIRSF" id="PIRSF018266">
    <property type="entry name" value="FecR"/>
    <property type="match status" value="1"/>
</dbReference>
<dbReference type="Gene3D" id="3.55.50.30">
    <property type="match status" value="1"/>
</dbReference>
<dbReference type="Pfam" id="PF04773">
    <property type="entry name" value="FecR"/>
    <property type="match status" value="1"/>
</dbReference>
<dbReference type="InterPro" id="IPR006860">
    <property type="entry name" value="FecR"/>
</dbReference>
<dbReference type="RefSeq" id="WP_076376659.1">
    <property type="nucleotide sequence ID" value="NZ_AP017422.1"/>
</dbReference>
<organism evidence="3 4">
    <name type="scientific">Filimonas lacunae</name>
    <dbReference type="NCBI Taxonomy" id="477680"/>
    <lineage>
        <taxon>Bacteria</taxon>
        <taxon>Pseudomonadati</taxon>
        <taxon>Bacteroidota</taxon>
        <taxon>Chitinophagia</taxon>
        <taxon>Chitinophagales</taxon>
        <taxon>Chitinophagaceae</taxon>
        <taxon>Filimonas</taxon>
    </lineage>
</organism>
<reference evidence="4" key="1">
    <citation type="submission" date="2017-01" db="EMBL/GenBank/DDBJ databases">
        <authorList>
            <person name="Varghese N."/>
            <person name="Submissions S."/>
        </authorList>
    </citation>
    <scope>NUCLEOTIDE SEQUENCE [LARGE SCALE GENOMIC DNA]</scope>
    <source>
        <strain evidence="4">DSM 21054</strain>
    </source>
</reference>
<protein>
    <submittedName>
        <fullName evidence="3">FecR family protein</fullName>
    </submittedName>
</protein>
<feature type="domain" description="Protein FecR C-terminal" evidence="2">
    <location>
        <begin position="260"/>
        <end position="326"/>
    </location>
</feature>
<dbReference type="AlphaFoldDB" id="A0A173MQ50"/>
<dbReference type="InterPro" id="IPR032508">
    <property type="entry name" value="FecR_C"/>
</dbReference>
<evidence type="ECO:0000313" key="4">
    <source>
        <dbReference type="Proteomes" id="UP000186917"/>
    </source>
</evidence>
<dbReference type="EMBL" id="FTOR01000001">
    <property type="protein sequence ID" value="SIS79201.1"/>
    <property type="molecule type" value="Genomic_DNA"/>
</dbReference>
<evidence type="ECO:0000259" key="1">
    <source>
        <dbReference type="Pfam" id="PF04773"/>
    </source>
</evidence>
<dbReference type="PANTHER" id="PTHR30273">
    <property type="entry name" value="PERIPLASMIC SIGNAL SENSOR AND SIGMA FACTOR ACTIVATOR FECR-RELATED"/>
    <property type="match status" value="1"/>
</dbReference>
<dbReference type="KEGG" id="fln:FLA_5858"/>
<sequence length="328" mass="36662">MHTEMNEQTDILLVKYMLGETTANEKQEVTAWLAQDSANQQYYEQLQTIWQKSKQLEPHTTVNENDAWQRFQQRAGNGNPSISTPAARVLPLRRIAAAAAVVLLAAGGWWLYQSGVSGRNTVTLTATSEVVTDTLPDGSVVTLNKNAQLNYRKNLASTDNNRKVNLEGEAFFNIAPDKNKPFVITAGDVTVKVLGTSFNIKRTATSTEIIVASGAIEVVHHNQAMRLQQQEKIVVTTNDNQLQKQQNNSELYSYYHTRQFVCKNTPLYQLVNVLNEAYDAHIVIANKAIQSLPLTTTFQQQPVDSIITVITQTLGIEAKRQNHQIILQ</sequence>
<dbReference type="GO" id="GO:0016989">
    <property type="term" value="F:sigma factor antagonist activity"/>
    <property type="evidence" value="ECO:0007669"/>
    <property type="project" value="TreeGrafter"/>
</dbReference>